<evidence type="ECO:0000259" key="8">
    <source>
        <dbReference type="Pfam" id="PF17836"/>
    </source>
</evidence>
<evidence type="ECO:0000256" key="3">
    <source>
        <dbReference type="ARBA" id="ARBA00022737"/>
    </source>
</evidence>
<dbReference type="Pfam" id="PF17836">
    <property type="entry name" value="PglD_N"/>
    <property type="match status" value="1"/>
</dbReference>
<dbReference type="InterPro" id="IPR050179">
    <property type="entry name" value="Trans_hexapeptide_repeat"/>
</dbReference>
<evidence type="ECO:0000256" key="1">
    <source>
        <dbReference type="ARBA" id="ARBA00007274"/>
    </source>
</evidence>
<dbReference type="PANTHER" id="PTHR43300">
    <property type="entry name" value="ACETYLTRANSFERASE"/>
    <property type="match status" value="1"/>
</dbReference>
<protein>
    <submittedName>
        <fullName evidence="9">Acetyltransferase (Isoleucine patch superfamily) protein</fullName>
    </submittedName>
</protein>
<dbReference type="CDD" id="cd03360">
    <property type="entry name" value="LbH_AT_putative"/>
    <property type="match status" value="1"/>
</dbReference>
<evidence type="ECO:0000313" key="9">
    <source>
        <dbReference type="EMBL" id="EAR23502.1"/>
    </source>
</evidence>
<dbReference type="InterPro" id="IPR001451">
    <property type="entry name" value="Hexapep"/>
</dbReference>
<dbReference type="InterPro" id="IPR018357">
    <property type="entry name" value="Hexapep_transf_CS"/>
</dbReference>
<dbReference type="GO" id="GO:0016746">
    <property type="term" value="F:acyltransferase activity"/>
    <property type="evidence" value="ECO:0007669"/>
    <property type="project" value="UniProtKB-KW"/>
</dbReference>
<organism evidence="9 10">
    <name type="scientific">Nitrococcus mobilis Nb-231</name>
    <dbReference type="NCBI Taxonomy" id="314278"/>
    <lineage>
        <taxon>Bacteria</taxon>
        <taxon>Pseudomonadati</taxon>
        <taxon>Pseudomonadota</taxon>
        <taxon>Gammaproteobacteria</taxon>
        <taxon>Chromatiales</taxon>
        <taxon>Ectothiorhodospiraceae</taxon>
        <taxon>Nitrococcus</taxon>
    </lineage>
</organism>
<feature type="region of interest" description="Disordered" evidence="7">
    <location>
        <begin position="208"/>
        <end position="227"/>
    </location>
</feature>
<dbReference type="PROSITE" id="PS00101">
    <property type="entry name" value="HEXAPEP_TRANSFERASES"/>
    <property type="match status" value="1"/>
</dbReference>
<dbReference type="HOGENOM" id="CLU_081811_2_0_6"/>
<dbReference type="STRING" id="314278.NB231_16818"/>
<accession>A4BMG4</accession>
<evidence type="ECO:0000256" key="4">
    <source>
        <dbReference type="ARBA" id="ARBA00023315"/>
    </source>
</evidence>
<feature type="domain" description="PglD N-terminal" evidence="8">
    <location>
        <begin position="5"/>
        <end position="71"/>
    </location>
</feature>
<reference evidence="9 10" key="1">
    <citation type="submission" date="2006-02" db="EMBL/GenBank/DDBJ databases">
        <authorList>
            <person name="Waterbury J."/>
            <person name="Ferriera S."/>
            <person name="Johnson J."/>
            <person name="Kravitz S."/>
            <person name="Halpern A."/>
            <person name="Remington K."/>
            <person name="Beeson K."/>
            <person name="Tran B."/>
            <person name="Rogers Y.-H."/>
            <person name="Friedman R."/>
            <person name="Venter J.C."/>
        </authorList>
    </citation>
    <scope>NUCLEOTIDE SEQUENCE [LARGE SCALE GENOMIC DNA]</scope>
    <source>
        <strain evidence="9 10">Nb-231</strain>
    </source>
</reference>
<keyword evidence="4" id="KW-0012">Acyltransferase</keyword>
<comment type="caution">
    <text evidence="9">The sequence shown here is derived from an EMBL/GenBank/DDBJ whole genome shotgun (WGS) entry which is preliminary data.</text>
</comment>
<feature type="active site" description="Proton acceptor" evidence="5">
    <location>
        <position position="137"/>
    </location>
</feature>
<dbReference type="AlphaFoldDB" id="A4BMG4"/>
<dbReference type="SUPFAM" id="SSF51161">
    <property type="entry name" value="Trimeric LpxA-like enzymes"/>
    <property type="match status" value="1"/>
</dbReference>
<feature type="binding site" evidence="6">
    <location>
        <position position="67"/>
    </location>
    <ligand>
        <name>substrate</name>
    </ligand>
</feature>
<dbReference type="eggNOG" id="COG0110">
    <property type="taxonomic scope" value="Bacteria"/>
</dbReference>
<evidence type="ECO:0000256" key="2">
    <source>
        <dbReference type="ARBA" id="ARBA00022679"/>
    </source>
</evidence>
<dbReference type="Gene3D" id="2.160.10.10">
    <property type="entry name" value="Hexapeptide repeat proteins"/>
    <property type="match status" value="1"/>
</dbReference>
<dbReference type="NCBIfam" id="TIGR03570">
    <property type="entry name" value="NeuD_NnaD"/>
    <property type="match status" value="1"/>
</dbReference>
<evidence type="ECO:0000313" key="10">
    <source>
        <dbReference type="Proteomes" id="UP000003374"/>
    </source>
</evidence>
<sequence>MQRLLLGAGGHARVLIDALQAADETVAGVLDPRHAPGSRFDGLPVLGGDEWLEQQPSSSISLVNGVGANPTTASRRALFERWCARGYRFDTVIHPSAVIAISARLSEGVQVLARAVIQTGAVLAGNVVVNTGAIIEHDVAVAAHAFIGPGVVICGDVRIGAAAFVGAGAVVLPGVTVGPDSIVAAGATVIRDVPAGQCVIGSSARERLPSSAAPGVDGQGEDSVGLA</sequence>
<evidence type="ECO:0000256" key="5">
    <source>
        <dbReference type="PIRSR" id="PIRSR620019-1"/>
    </source>
</evidence>
<keyword evidence="3" id="KW-0677">Repeat</keyword>
<evidence type="ECO:0000256" key="7">
    <source>
        <dbReference type="SAM" id="MobiDB-lite"/>
    </source>
</evidence>
<dbReference type="PANTHER" id="PTHR43300:SF7">
    <property type="entry name" value="UDP-N-ACETYLBACILLOSAMINE N-ACETYLTRANSFERASE"/>
    <property type="match status" value="1"/>
</dbReference>
<dbReference type="Gene3D" id="3.40.50.20">
    <property type="match status" value="1"/>
</dbReference>
<keyword evidence="10" id="KW-1185">Reference proteome</keyword>
<dbReference type="EMBL" id="AAOF01000001">
    <property type="protein sequence ID" value="EAR23502.1"/>
    <property type="molecule type" value="Genomic_DNA"/>
</dbReference>
<dbReference type="InterPro" id="IPR020019">
    <property type="entry name" value="AcTrfase_PglD-like"/>
</dbReference>
<gene>
    <name evidence="9" type="ORF">NB231_16818</name>
</gene>
<proteinExistence type="inferred from homology"/>
<feature type="site" description="Increases basicity of active site His" evidence="5">
    <location>
        <position position="138"/>
    </location>
</feature>
<keyword evidence="2 9" id="KW-0808">Transferase</keyword>
<dbReference type="Pfam" id="PF00132">
    <property type="entry name" value="Hexapep"/>
    <property type="match status" value="1"/>
</dbReference>
<evidence type="ECO:0000256" key="6">
    <source>
        <dbReference type="PIRSR" id="PIRSR620019-2"/>
    </source>
</evidence>
<name>A4BMG4_9GAMM</name>
<dbReference type="Proteomes" id="UP000003374">
    <property type="component" value="Unassembled WGS sequence"/>
</dbReference>
<comment type="similarity">
    <text evidence="1">Belongs to the transferase hexapeptide repeat family.</text>
</comment>
<dbReference type="InterPro" id="IPR041561">
    <property type="entry name" value="PglD_N"/>
</dbReference>
<dbReference type="InterPro" id="IPR011004">
    <property type="entry name" value="Trimer_LpxA-like_sf"/>
</dbReference>